<feature type="domain" description="NTR" evidence="2">
    <location>
        <begin position="43"/>
        <end position="176"/>
    </location>
</feature>
<evidence type="ECO:0000313" key="3">
    <source>
        <dbReference type="EMBL" id="KAA3674581.1"/>
    </source>
</evidence>
<evidence type="ECO:0000259" key="2">
    <source>
        <dbReference type="PROSITE" id="PS50189"/>
    </source>
</evidence>
<organism evidence="3 4">
    <name type="scientific">Paragonimus westermani</name>
    <dbReference type="NCBI Taxonomy" id="34504"/>
    <lineage>
        <taxon>Eukaryota</taxon>
        <taxon>Metazoa</taxon>
        <taxon>Spiralia</taxon>
        <taxon>Lophotrochozoa</taxon>
        <taxon>Platyhelminthes</taxon>
        <taxon>Trematoda</taxon>
        <taxon>Digenea</taxon>
        <taxon>Plagiorchiida</taxon>
        <taxon>Troglotremata</taxon>
        <taxon>Troglotrematidae</taxon>
        <taxon>Paragonimus</taxon>
    </lineage>
</organism>
<comment type="caution">
    <text evidence="3">The sequence shown here is derived from an EMBL/GenBank/DDBJ whole genome shotgun (WGS) entry which is preliminary data.</text>
</comment>
<keyword evidence="4" id="KW-1185">Reference proteome</keyword>
<dbReference type="InterPro" id="IPR008993">
    <property type="entry name" value="TIMP-like_OB-fold"/>
</dbReference>
<dbReference type="PROSITE" id="PS50189">
    <property type="entry name" value="NTR"/>
    <property type="match status" value="1"/>
</dbReference>
<dbReference type="SUPFAM" id="SSF50242">
    <property type="entry name" value="TIMP-like"/>
    <property type="match status" value="1"/>
</dbReference>
<reference evidence="3 4" key="1">
    <citation type="journal article" date="2019" name="Gigascience">
        <title>Whole-genome sequence of the oriental lung fluke Paragonimus westermani.</title>
        <authorList>
            <person name="Oey H."/>
            <person name="Zakrzewski M."/>
            <person name="Narain K."/>
            <person name="Devi K.R."/>
            <person name="Agatsuma T."/>
            <person name="Nawaratna S."/>
            <person name="Gobert G.N."/>
            <person name="Jones M.K."/>
            <person name="Ragan M.A."/>
            <person name="McManus D.P."/>
            <person name="Krause L."/>
        </authorList>
    </citation>
    <scope>NUCLEOTIDE SEQUENCE [LARGE SCALE GENOMIC DNA]</scope>
    <source>
        <strain evidence="3 4">IND2009</strain>
    </source>
</reference>
<dbReference type="AlphaFoldDB" id="A0A5J4NFX8"/>
<dbReference type="Proteomes" id="UP000324629">
    <property type="component" value="Unassembled WGS sequence"/>
</dbReference>
<gene>
    <name evidence="3" type="ORF">DEA37_0011203</name>
</gene>
<dbReference type="EMBL" id="QNGE01003044">
    <property type="protein sequence ID" value="KAA3674581.1"/>
    <property type="molecule type" value="Genomic_DNA"/>
</dbReference>
<proteinExistence type="predicted"/>
<protein>
    <recommendedName>
        <fullName evidence="2">NTR domain-containing protein</fullName>
    </recommendedName>
</protein>
<name>A0A5J4NFX8_9TREM</name>
<keyword evidence="1" id="KW-1015">Disulfide bond</keyword>
<evidence type="ECO:0000313" key="4">
    <source>
        <dbReference type="Proteomes" id="UP000324629"/>
    </source>
</evidence>
<accession>A0A5J4NFX8</accession>
<dbReference type="InterPro" id="IPR001134">
    <property type="entry name" value="Netrin_domain"/>
</dbReference>
<sequence>MCPTPCTTVDYHRDILGQTRTSQTSLFSSHTCRFFCLPTAPQCSGCVEDPTYESIISSYCMADVAMKVQILQAERRNSSKGSHTYSLLLDRRLKVFKANKSVQSLVHTTVEVACNCAILDKALRDDPSSLGRWIVMGKLADGSKLLQVEHLSRIRHPGSALKRAIRAIRRRNPKLCHLSLSEASTLVPDKKSKSFAGQRDQSQQLSVDLLLDDDKLNKRFASRRQVRASQLTQPRISVDGVAHSRTATSRSSLRANNRRALVRRSQSSWSKHIVTEPQTGGHTHIDQFRVPRVASRNKNTGKGNSFSIDSYKPRQDVIIETEKELFSPQTLLPWLR</sequence>
<evidence type="ECO:0000256" key="1">
    <source>
        <dbReference type="ARBA" id="ARBA00023157"/>
    </source>
</evidence>